<dbReference type="EMBL" id="VWLE01001004">
    <property type="protein sequence ID" value="KAA3931618.1"/>
    <property type="molecule type" value="Genomic_DNA"/>
</dbReference>
<gene>
    <name evidence="5" type="ORF">F3D71_31505</name>
</gene>
<evidence type="ECO:0000256" key="1">
    <source>
        <dbReference type="ARBA" id="ARBA00000427"/>
    </source>
</evidence>
<dbReference type="Pfam" id="PF13088">
    <property type="entry name" value="BNR_2"/>
    <property type="match status" value="1"/>
</dbReference>
<dbReference type="Proteomes" id="UP000323717">
    <property type="component" value="Unassembled WGS sequence"/>
</dbReference>
<dbReference type="GO" id="GO:0005737">
    <property type="term" value="C:cytoplasm"/>
    <property type="evidence" value="ECO:0007669"/>
    <property type="project" value="TreeGrafter"/>
</dbReference>
<feature type="non-terminal residue" evidence="5">
    <location>
        <position position="1"/>
    </location>
</feature>
<name>A0A5M5BRR0_BACOV</name>
<dbReference type="GO" id="GO:0016020">
    <property type="term" value="C:membrane"/>
    <property type="evidence" value="ECO:0007669"/>
    <property type="project" value="TreeGrafter"/>
</dbReference>
<dbReference type="GO" id="GO:0004308">
    <property type="term" value="F:exo-alpha-sialidase activity"/>
    <property type="evidence" value="ECO:0007669"/>
    <property type="project" value="UniProtKB-EC"/>
</dbReference>
<feature type="domain" description="Sialidase" evidence="4">
    <location>
        <begin position="10"/>
        <end position="150"/>
    </location>
</feature>
<evidence type="ECO:0000313" key="5">
    <source>
        <dbReference type="EMBL" id="KAA3931618.1"/>
    </source>
</evidence>
<dbReference type="PANTHER" id="PTHR10628">
    <property type="entry name" value="SIALIDASE"/>
    <property type="match status" value="1"/>
</dbReference>
<proteinExistence type="inferred from homology"/>
<evidence type="ECO:0000259" key="4">
    <source>
        <dbReference type="Pfam" id="PF13088"/>
    </source>
</evidence>
<dbReference type="PANTHER" id="PTHR10628:SF30">
    <property type="entry name" value="EXO-ALPHA-SIALIDASE"/>
    <property type="match status" value="1"/>
</dbReference>
<comment type="caution">
    <text evidence="5">The sequence shown here is derived from an EMBL/GenBank/DDBJ whole genome shotgun (WGS) entry which is preliminary data.</text>
</comment>
<comment type="similarity">
    <text evidence="2">Belongs to the glycosyl hydrolase 33 family.</text>
</comment>
<evidence type="ECO:0000256" key="3">
    <source>
        <dbReference type="ARBA" id="ARBA00012733"/>
    </source>
</evidence>
<evidence type="ECO:0000256" key="2">
    <source>
        <dbReference type="ARBA" id="ARBA00009348"/>
    </source>
</evidence>
<protein>
    <recommendedName>
        <fullName evidence="3">exo-alpha-sialidase</fullName>
        <ecNumber evidence="3">3.2.1.18</ecNumber>
    </recommendedName>
</protein>
<dbReference type="InterPro" id="IPR026856">
    <property type="entry name" value="Sialidase_fam"/>
</dbReference>
<dbReference type="AlphaFoldDB" id="A0A5M5BRR0"/>
<dbReference type="CDD" id="cd15482">
    <property type="entry name" value="Sialidase_non-viral"/>
    <property type="match status" value="1"/>
</dbReference>
<dbReference type="InterPro" id="IPR011040">
    <property type="entry name" value="Sialidase"/>
</dbReference>
<sequence>FIDSTRVPNAGIMYSKDRGKTWKMHNMARTNTTEAQVAEIEPGVLMLNMRDNRGGSRAIAITKDLGKTWTEHPSSRKTLQEPVCMASLIHVDAKDNVLNKDLLLFSNPDTTKGRNHITIKTSLDKGLTWLPEHQIMLDEAEGWGYSCLTMIDKETIGILYESSVAHMTFQAVKLTDLLGMK</sequence>
<accession>A0A5M5BRR0</accession>
<evidence type="ECO:0000313" key="6">
    <source>
        <dbReference type="Proteomes" id="UP000323717"/>
    </source>
</evidence>
<comment type="catalytic activity">
    <reaction evidence="1">
        <text>Hydrolysis of alpha-(2-&gt;3)-, alpha-(2-&gt;6)-, alpha-(2-&gt;8)- glycosidic linkages of terminal sialic acid residues in oligosaccharides, glycoproteins, glycolipids, colominic acid and synthetic substrates.</text>
        <dbReference type="EC" id="3.2.1.18"/>
    </reaction>
</comment>
<dbReference type="Gene3D" id="2.120.10.10">
    <property type="match status" value="1"/>
</dbReference>
<dbReference type="GO" id="GO:0006689">
    <property type="term" value="P:ganglioside catabolic process"/>
    <property type="evidence" value="ECO:0007669"/>
    <property type="project" value="TreeGrafter"/>
</dbReference>
<dbReference type="GO" id="GO:0009313">
    <property type="term" value="P:oligosaccharide catabolic process"/>
    <property type="evidence" value="ECO:0007669"/>
    <property type="project" value="TreeGrafter"/>
</dbReference>
<dbReference type="InterPro" id="IPR036278">
    <property type="entry name" value="Sialidase_sf"/>
</dbReference>
<dbReference type="EC" id="3.2.1.18" evidence="3"/>
<organism evidence="5 6">
    <name type="scientific">Bacteroides ovatus</name>
    <dbReference type="NCBI Taxonomy" id="28116"/>
    <lineage>
        <taxon>Bacteria</taxon>
        <taxon>Pseudomonadati</taxon>
        <taxon>Bacteroidota</taxon>
        <taxon>Bacteroidia</taxon>
        <taxon>Bacteroidales</taxon>
        <taxon>Bacteroidaceae</taxon>
        <taxon>Bacteroides</taxon>
    </lineage>
</organism>
<reference evidence="5 6" key="1">
    <citation type="journal article" date="2019" name="Nat. Med.">
        <title>A library of human gut bacterial isolates paired with longitudinal multiomics data enables mechanistic microbiome research.</title>
        <authorList>
            <person name="Poyet M."/>
            <person name="Groussin M."/>
            <person name="Gibbons S.M."/>
            <person name="Avila-Pacheco J."/>
            <person name="Jiang X."/>
            <person name="Kearney S.M."/>
            <person name="Perrotta A.R."/>
            <person name="Berdy B."/>
            <person name="Zhao S."/>
            <person name="Lieberman T.D."/>
            <person name="Swanson P.K."/>
            <person name="Smith M."/>
            <person name="Roesemann S."/>
            <person name="Alexander J.E."/>
            <person name="Rich S.A."/>
            <person name="Livny J."/>
            <person name="Vlamakis H."/>
            <person name="Clish C."/>
            <person name="Bullock K."/>
            <person name="Deik A."/>
            <person name="Scott J."/>
            <person name="Pierce K.A."/>
            <person name="Xavier R.J."/>
            <person name="Alm E.J."/>
        </authorList>
    </citation>
    <scope>NUCLEOTIDE SEQUENCE [LARGE SCALE GENOMIC DNA]</scope>
    <source>
        <strain evidence="5 6">BIOML-A163</strain>
    </source>
</reference>
<dbReference type="SUPFAM" id="SSF50939">
    <property type="entry name" value="Sialidases"/>
    <property type="match status" value="1"/>
</dbReference>